<evidence type="ECO:0000256" key="1">
    <source>
        <dbReference type="SAM" id="MobiDB-lite"/>
    </source>
</evidence>
<dbReference type="AlphaFoldDB" id="A0A8S3BH21"/>
<proteinExistence type="predicted"/>
<feature type="non-terminal residue" evidence="2">
    <location>
        <position position="1"/>
    </location>
</feature>
<dbReference type="Proteomes" id="UP000676336">
    <property type="component" value="Unassembled WGS sequence"/>
</dbReference>
<reference evidence="2" key="1">
    <citation type="submission" date="2021-02" db="EMBL/GenBank/DDBJ databases">
        <authorList>
            <person name="Nowell W R."/>
        </authorList>
    </citation>
    <scope>NUCLEOTIDE SEQUENCE</scope>
</reference>
<gene>
    <name evidence="2" type="ORF">SMN809_LOCUS48205</name>
</gene>
<evidence type="ECO:0000313" key="2">
    <source>
        <dbReference type="EMBL" id="CAF4824820.1"/>
    </source>
</evidence>
<organism evidence="2 3">
    <name type="scientific">Rotaria magnacalcarata</name>
    <dbReference type="NCBI Taxonomy" id="392030"/>
    <lineage>
        <taxon>Eukaryota</taxon>
        <taxon>Metazoa</taxon>
        <taxon>Spiralia</taxon>
        <taxon>Gnathifera</taxon>
        <taxon>Rotifera</taxon>
        <taxon>Eurotatoria</taxon>
        <taxon>Bdelloidea</taxon>
        <taxon>Philodinida</taxon>
        <taxon>Philodinidae</taxon>
        <taxon>Rotaria</taxon>
    </lineage>
</organism>
<feature type="non-terminal residue" evidence="2">
    <location>
        <position position="80"/>
    </location>
</feature>
<accession>A0A8S3BH21</accession>
<name>A0A8S3BH21_9BILA</name>
<evidence type="ECO:0000313" key="3">
    <source>
        <dbReference type="Proteomes" id="UP000676336"/>
    </source>
</evidence>
<protein>
    <submittedName>
        <fullName evidence="2">Uncharacterized protein</fullName>
    </submittedName>
</protein>
<sequence>VNSLRDYCGVTAGNPHPSDYAFQQQQLHHLQNSPGPISYMRPNQITTIIEEDEANGEPTTMINGMDRTPYVGHTLSSVPA</sequence>
<feature type="region of interest" description="Disordered" evidence="1">
    <location>
        <begin position="57"/>
        <end position="80"/>
    </location>
</feature>
<dbReference type="EMBL" id="CAJOBI010154373">
    <property type="protein sequence ID" value="CAF4824820.1"/>
    <property type="molecule type" value="Genomic_DNA"/>
</dbReference>
<comment type="caution">
    <text evidence="2">The sequence shown here is derived from an EMBL/GenBank/DDBJ whole genome shotgun (WGS) entry which is preliminary data.</text>
</comment>